<reference evidence="2 3" key="1">
    <citation type="submission" date="2019-06" db="EMBL/GenBank/DDBJ databases">
        <title>Persicimonas caeni gen. nov., sp. nov., a predatory bacterium isolated from solar saltern.</title>
        <authorList>
            <person name="Wang S."/>
        </authorList>
    </citation>
    <scope>NUCLEOTIDE SEQUENCE [LARGE SCALE GENOMIC DNA]</scope>
    <source>
        <strain evidence="2 3">YN101</strain>
    </source>
</reference>
<sequence>MSDDDHKEAGAGPDLLLERVALGEATDEERRALQAKLAERGEDLDERLAALRSSDEEILAEYPAEMMAARIDARLDERRKAKEREARRPSRGGWYAGLGVLATAAVAAFFVLNLPGEQNTGPVVAGDQYTDRNGETVRLKGAEPKLIVWRKSGEEPERLRAGATAGEGDVLQLEYNAAGAAHGVIASIDGRGVVTLHYPAAADGSTKLDDGVVALGHSYELDDAPDFERFFFVTSNEPVDVARVTGALDALVASGKARAGLPELPEGTQHTDFAVEKQ</sequence>
<dbReference type="OrthoDB" id="371348at2"/>
<dbReference type="EMBL" id="CP041186">
    <property type="protein sequence ID" value="QDG49474.1"/>
    <property type="molecule type" value="Genomic_DNA"/>
</dbReference>
<keyword evidence="1" id="KW-0472">Membrane</keyword>
<keyword evidence="1" id="KW-1133">Transmembrane helix</keyword>
<dbReference type="Proteomes" id="UP000315995">
    <property type="component" value="Chromosome"/>
</dbReference>
<evidence type="ECO:0008006" key="4">
    <source>
        <dbReference type="Google" id="ProtNLM"/>
    </source>
</evidence>
<evidence type="ECO:0000313" key="3">
    <source>
        <dbReference type="Proteomes" id="UP000315995"/>
    </source>
</evidence>
<feature type="transmembrane region" description="Helical" evidence="1">
    <location>
        <begin position="92"/>
        <end position="112"/>
    </location>
</feature>
<protein>
    <recommendedName>
        <fullName evidence="4">ActD-like protein</fullName>
    </recommendedName>
</protein>
<keyword evidence="1" id="KW-0812">Transmembrane</keyword>
<dbReference type="AlphaFoldDB" id="A0A4Y6PMD4"/>
<evidence type="ECO:0000313" key="2">
    <source>
        <dbReference type="EMBL" id="QDG49474.1"/>
    </source>
</evidence>
<dbReference type="RefSeq" id="WP_141195971.1">
    <property type="nucleotide sequence ID" value="NZ_CP041186.1"/>
</dbReference>
<keyword evidence="3" id="KW-1185">Reference proteome</keyword>
<name>A0A4Y6PMD4_PERCE</name>
<proteinExistence type="predicted"/>
<evidence type="ECO:0000256" key="1">
    <source>
        <dbReference type="SAM" id="Phobius"/>
    </source>
</evidence>
<accession>A0A5B8XYD6</accession>
<gene>
    <name evidence="2" type="ORF">FIV42_01580</name>
</gene>
<accession>A0A4Y6PMD4</accession>
<organism evidence="2 3">
    <name type="scientific">Persicimonas caeni</name>
    <dbReference type="NCBI Taxonomy" id="2292766"/>
    <lineage>
        <taxon>Bacteria</taxon>
        <taxon>Deltaproteobacteria</taxon>
        <taxon>Bradymonadales</taxon>
        <taxon>Bradymonadaceae</taxon>
        <taxon>Persicimonas</taxon>
    </lineage>
</organism>